<evidence type="ECO:0000256" key="2">
    <source>
        <dbReference type="ARBA" id="ARBA00022475"/>
    </source>
</evidence>
<feature type="transmembrane region" description="Helical" evidence="7">
    <location>
        <begin position="239"/>
        <end position="255"/>
    </location>
</feature>
<dbReference type="PANTHER" id="PTHR33362">
    <property type="entry name" value="SIALIC ACID TRAP TRANSPORTER PERMEASE PROTEIN SIAT-RELATED"/>
    <property type="match status" value="1"/>
</dbReference>
<dbReference type="AlphaFoldDB" id="A0A9D1PJK7"/>
<evidence type="ECO:0000256" key="5">
    <source>
        <dbReference type="ARBA" id="ARBA00022989"/>
    </source>
</evidence>
<dbReference type="PIRSF" id="PIRSF006066">
    <property type="entry name" value="HI0050"/>
    <property type="match status" value="1"/>
</dbReference>
<evidence type="ECO:0000256" key="3">
    <source>
        <dbReference type="ARBA" id="ARBA00022519"/>
    </source>
</evidence>
<dbReference type="InterPro" id="IPR010656">
    <property type="entry name" value="DctM"/>
</dbReference>
<evidence type="ECO:0000259" key="8">
    <source>
        <dbReference type="Pfam" id="PF06808"/>
    </source>
</evidence>
<dbReference type="Proteomes" id="UP000823937">
    <property type="component" value="Unassembled WGS sequence"/>
</dbReference>
<dbReference type="GO" id="GO:0005886">
    <property type="term" value="C:plasma membrane"/>
    <property type="evidence" value="ECO:0007669"/>
    <property type="project" value="UniProtKB-SubCell"/>
</dbReference>
<evidence type="ECO:0000256" key="4">
    <source>
        <dbReference type="ARBA" id="ARBA00022692"/>
    </source>
</evidence>
<feature type="transmembrane region" description="Helical" evidence="7">
    <location>
        <begin position="267"/>
        <end position="292"/>
    </location>
</feature>
<keyword evidence="4 7" id="KW-0812">Transmembrane</keyword>
<evidence type="ECO:0000256" key="1">
    <source>
        <dbReference type="ARBA" id="ARBA00004429"/>
    </source>
</evidence>
<comment type="caution">
    <text evidence="9">The sequence shown here is derived from an EMBL/GenBank/DDBJ whole genome shotgun (WGS) entry which is preliminary data.</text>
</comment>
<dbReference type="InterPro" id="IPR004681">
    <property type="entry name" value="TRAP_DctM"/>
</dbReference>
<name>A0A9D1PJK7_9BACI</name>
<gene>
    <name evidence="9" type="ORF">H9895_01215</name>
</gene>
<reference evidence="9" key="1">
    <citation type="journal article" date="2021" name="PeerJ">
        <title>Extensive microbial diversity within the chicken gut microbiome revealed by metagenomics and culture.</title>
        <authorList>
            <person name="Gilroy R."/>
            <person name="Ravi A."/>
            <person name="Getino M."/>
            <person name="Pursley I."/>
            <person name="Horton D.L."/>
            <person name="Alikhan N.F."/>
            <person name="Baker D."/>
            <person name="Gharbi K."/>
            <person name="Hall N."/>
            <person name="Watson M."/>
            <person name="Adriaenssens E.M."/>
            <person name="Foster-Nyarko E."/>
            <person name="Jarju S."/>
            <person name="Secka A."/>
            <person name="Antonio M."/>
            <person name="Oren A."/>
            <person name="Chaudhuri R.R."/>
            <person name="La Ragione R."/>
            <person name="Hildebrand F."/>
            <person name="Pallen M.J."/>
        </authorList>
    </citation>
    <scope>NUCLEOTIDE SEQUENCE</scope>
    <source>
        <strain evidence="9">CHK169-2315</strain>
    </source>
</reference>
<dbReference type="EMBL" id="DXHX01000017">
    <property type="protein sequence ID" value="HIV73683.1"/>
    <property type="molecule type" value="Genomic_DNA"/>
</dbReference>
<feature type="transmembrane region" description="Helical" evidence="7">
    <location>
        <begin position="354"/>
        <end position="383"/>
    </location>
</feature>
<comment type="subcellular location">
    <subcellularLocation>
        <location evidence="1">Cell inner membrane</location>
        <topology evidence="1">Multi-pass membrane protein</topology>
    </subcellularLocation>
</comment>
<feature type="transmembrane region" description="Helical" evidence="7">
    <location>
        <begin position="212"/>
        <end position="233"/>
    </location>
</feature>
<keyword evidence="6 7" id="KW-0472">Membrane</keyword>
<feature type="transmembrane region" description="Helical" evidence="7">
    <location>
        <begin position="312"/>
        <end position="342"/>
    </location>
</feature>
<feature type="transmembrane region" description="Helical" evidence="7">
    <location>
        <begin position="130"/>
        <end position="149"/>
    </location>
</feature>
<feature type="transmembrane region" description="Helical" evidence="7">
    <location>
        <begin position="49"/>
        <end position="68"/>
    </location>
</feature>
<dbReference type="PANTHER" id="PTHR33362:SF3">
    <property type="entry name" value="SIALIC ACID TRAP TRANSPORTER PERMEASE PROTEIN SIAT"/>
    <property type="match status" value="1"/>
</dbReference>
<evidence type="ECO:0000256" key="6">
    <source>
        <dbReference type="ARBA" id="ARBA00023136"/>
    </source>
</evidence>
<evidence type="ECO:0000256" key="7">
    <source>
        <dbReference type="SAM" id="Phobius"/>
    </source>
</evidence>
<evidence type="ECO:0000313" key="10">
    <source>
        <dbReference type="Proteomes" id="UP000823937"/>
    </source>
</evidence>
<feature type="transmembrane region" description="Helical" evidence="7">
    <location>
        <begin position="395"/>
        <end position="419"/>
    </location>
</feature>
<keyword evidence="3" id="KW-0997">Cell inner membrane</keyword>
<dbReference type="GO" id="GO:0022857">
    <property type="term" value="F:transmembrane transporter activity"/>
    <property type="evidence" value="ECO:0007669"/>
    <property type="project" value="TreeGrafter"/>
</dbReference>
<sequence>MMALMLFISFLVLIFLGFPIAFSLGLSSVLYLVVADISLSIIPQKMFEGLNSFVLLCIPGFILAGNLMNVGGITNRLIDFANSILGRVRGGLGLANVGASMGFGGISGTALADTASIGGILIPAMKKEGYGAGFSVAVTASSSTVGPIIPPSLPMIIVGTLASLSIGDLFVAGIIPGIMIGLGLMIPTYIISVKRNYPKGEAKSFKEIVKSFFGAFWALLMTLIILYGILGGIFTPTEASIVAVIYALIIGIFVYRELPVIEIPKIMLNTMTTTASIMLLVGFANLFGWILISEQIPQMVADVILGISTNKYIVILLILALVLFVGTFMETIAGLVILFPVLLPVATSIGMDPIHFGVTMVLAMIIGVVTPPVGVCLFVASQIGKVSMGTATRELLPFLLVSVIVLLLVAFIPALTLYLPSLFN</sequence>
<organism evidence="9 10">
    <name type="scientific">Candidatus Pseudogracilibacillus intestinigallinarum</name>
    <dbReference type="NCBI Taxonomy" id="2838742"/>
    <lineage>
        <taxon>Bacteria</taxon>
        <taxon>Bacillati</taxon>
        <taxon>Bacillota</taxon>
        <taxon>Bacilli</taxon>
        <taxon>Bacillales</taxon>
        <taxon>Bacillaceae</taxon>
        <taxon>Pseudogracilibacillus</taxon>
    </lineage>
</organism>
<keyword evidence="5 7" id="KW-1133">Transmembrane helix</keyword>
<protein>
    <submittedName>
        <fullName evidence="9">TRAP transporter large permease</fullName>
    </submittedName>
</protein>
<feature type="domain" description="TRAP C4-dicarboxylate transport system permease DctM subunit" evidence="8">
    <location>
        <begin position="7"/>
        <end position="415"/>
    </location>
</feature>
<dbReference type="NCBIfam" id="TIGR00786">
    <property type="entry name" value="dctM"/>
    <property type="match status" value="1"/>
</dbReference>
<evidence type="ECO:0000313" key="9">
    <source>
        <dbReference type="EMBL" id="HIV73683.1"/>
    </source>
</evidence>
<dbReference type="Pfam" id="PF06808">
    <property type="entry name" value="DctM"/>
    <property type="match status" value="1"/>
</dbReference>
<accession>A0A9D1PJK7</accession>
<proteinExistence type="predicted"/>
<feature type="transmembrane region" description="Helical" evidence="7">
    <location>
        <begin position="169"/>
        <end position="191"/>
    </location>
</feature>
<reference evidence="9" key="2">
    <citation type="submission" date="2021-04" db="EMBL/GenBank/DDBJ databases">
        <authorList>
            <person name="Gilroy R."/>
        </authorList>
    </citation>
    <scope>NUCLEOTIDE SEQUENCE</scope>
    <source>
        <strain evidence="9">CHK169-2315</strain>
    </source>
</reference>
<keyword evidence="2" id="KW-1003">Cell membrane</keyword>